<dbReference type="STRING" id="1802435.A2114_01045"/>
<feature type="transmembrane region" description="Helical" evidence="1">
    <location>
        <begin position="108"/>
        <end position="128"/>
    </location>
</feature>
<keyword evidence="1" id="KW-1133">Transmembrane helix</keyword>
<sequence>MMIVQVGLYLLVGCAVSIPYTYLAGGSFGGFAFVMTVWIAPAGILSLFLIYVLGEVPSPRAKVRRRSSIAFWLVAVYLCLPIIANGASRLLMGWGYEEIGSFVFLIRYRIIFILPLAFLVIVGTADIVESIWADLRGKVQKLLNFLDD</sequence>
<reference evidence="2 3" key="1">
    <citation type="journal article" date="2016" name="Nat. Commun.">
        <title>Thousands of microbial genomes shed light on interconnected biogeochemical processes in an aquifer system.</title>
        <authorList>
            <person name="Anantharaman K."/>
            <person name="Brown C.T."/>
            <person name="Hug L.A."/>
            <person name="Sharon I."/>
            <person name="Castelle C.J."/>
            <person name="Probst A.J."/>
            <person name="Thomas B.C."/>
            <person name="Singh A."/>
            <person name="Wilkins M.J."/>
            <person name="Karaoz U."/>
            <person name="Brodie E.L."/>
            <person name="Williams K.H."/>
            <person name="Hubbard S.S."/>
            <person name="Banfield J.F."/>
        </authorList>
    </citation>
    <scope>NUCLEOTIDE SEQUENCE [LARGE SCALE GENOMIC DNA]</scope>
</reference>
<accession>A0A1G2QB85</accession>
<organism evidence="2 3">
    <name type="scientific">Candidatus Vogelbacteria bacterium GWA1_51_14</name>
    <dbReference type="NCBI Taxonomy" id="1802435"/>
    <lineage>
        <taxon>Bacteria</taxon>
        <taxon>Candidatus Vogeliibacteriota</taxon>
    </lineage>
</organism>
<gene>
    <name evidence="2" type="ORF">A2114_01045</name>
</gene>
<feature type="transmembrane region" description="Helical" evidence="1">
    <location>
        <begin position="27"/>
        <end position="53"/>
    </location>
</feature>
<dbReference type="AlphaFoldDB" id="A0A1G2QB85"/>
<dbReference type="EMBL" id="MHTG01000005">
    <property type="protein sequence ID" value="OHA57834.1"/>
    <property type="molecule type" value="Genomic_DNA"/>
</dbReference>
<evidence type="ECO:0000313" key="3">
    <source>
        <dbReference type="Proteomes" id="UP000176494"/>
    </source>
</evidence>
<name>A0A1G2QB85_9BACT</name>
<keyword evidence="1" id="KW-0472">Membrane</keyword>
<evidence type="ECO:0000256" key="1">
    <source>
        <dbReference type="SAM" id="Phobius"/>
    </source>
</evidence>
<keyword evidence="1" id="KW-0812">Transmembrane</keyword>
<evidence type="ECO:0000313" key="2">
    <source>
        <dbReference type="EMBL" id="OHA57834.1"/>
    </source>
</evidence>
<comment type="caution">
    <text evidence="2">The sequence shown here is derived from an EMBL/GenBank/DDBJ whole genome shotgun (WGS) entry which is preliminary data.</text>
</comment>
<protein>
    <submittedName>
        <fullName evidence="2">Uncharacterized protein</fullName>
    </submittedName>
</protein>
<dbReference type="Proteomes" id="UP000176494">
    <property type="component" value="Unassembled WGS sequence"/>
</dbReference>
<feature type="transmembrane region" description="Helical" evidence="1">
    <location>
        <begin position="69"/>
        <end position="88"/>
    </location>
</feature>
<proteinExistence type="predicted"/>